<organism evidence="12 13">
    <name type="scientific">Geodermatophilus siccatus</name>
    <dbReference type="NCBI Taxonomy" id="1137991"/>
    <lineage>
        <taxon>Bacteria</taxon>
        <taxon>Bacillati</taxon>
        <taxon>Actinomycetota</taxon>
        <taxon>Actinomycetes</taxon>
        <taxon>Geodermatophilales</taxon>
        <taxon>Geodermatophilaceae</taxon>
        <taxon>Geodermatophilus</taxon>
    </lineage>
</organism>
<evidence type="ECO:0000256" key="1">
    <source>
        <dbReference type="ARBA" id="ARBA00001823"/>
    </source>
</evidence>
<evidence type="ECO:0000256" key="6">
    <source>
        <dbReference type="ARBA" id="ARBA00022741"/>
    </source>
</evidence>
<keyword evidence="7 8" id="KW-0067">ATP-binding</keyword>
<dbReference type="EMBL" id="FNHE01000003">
    <property type="protein sequence ID" value="SDL98520.1"/>
    <property type="molecule type" value="Genomic_DNA"/>
</dbReference>
<feature type="domain" description="APS kinase" evidence="11">
    <location>
        <begin position="61"/>
        <end position="211"/>
    </location>
</feature>
<gene>
    <name evidence="8" type="primary">cysC</name>
    <name evidence="12" type="ORF">SAMN05660642_01238</name>
</gene>
<dbReference type="STRING" id="1137991.SAMN05660642_01238"/>
<proteinExistence type="inferred from homology"/>
<dbReference type="GO" id="GO:0005737">
    <property type="term" value="C:cytoplasm"/>
    <property type="evidence" value="ECO:0007669"/>
    <property type="project" value="TreeGrafter"/>
</dbReference>
<dbReference type="GO" id="GO:0070814">
    <property type="term" value="P:hydrogen sulfide biosynthetic process"/>
    <property type="evidence" value="ECO:0007669"/>
    <property type="project" value="UniProtKB-UniRule"/>
</dbReference>
<comment type="caution">
    <text evidence="8">Lacks conserved residue(s) required for the propagation of feature annotation.</text>
</comment>
<dbReference type="Pfam" id="PF01583">
    <property type="entry name" value="APS_kinase"/>
    <property type="match status" value="1"/>
</dbReference>
<dbReference type="GO" id="GO:0004781">
    <property type="term" value="F:sulfate adenylyltransferase (ATP) activity"/>
    <property type="evidence" value="ECO:0007669"/>
    <property type="project" value="TreeGrafter"/>
</dbReference>
<dbReference type="HAMAP" id="MF_00065">
    <property type="entry name" value="Adenylyl_sulf_kinase"/>
    <property type="match status" value="1"/>
</dbReference>
<dbReference type="Gene3D" id="3.40.50.300">
    <property type="entry name" value="P-loop containing nucleotide triphosphate hydrolases"/>
    <property type="match status" value="1"/>
</dbReference>
<dbReference type="GO" id="GO:0010134">
    <property type="term" value="P:sulfate assimilation via adenylyl sulfate reduction"/>
    <property type="evidence" value="ECO:0007669"/>
    <property type="project" value="TreeGrafter"/>
</dbReference>
<keyword evidence="13" id="KW-1185">Reference proteome</keyword>
<name>A0A1G9PIB6_9ACTN</name>
<comment type="function">
    <text evidence="2 8 9">Catalyzes the synthesis of activated sulfate.</text>
</comment>
<dbReference type="GO" id="GO:0019379">
    <property type="term" value="P:sulfate assimilation, phosphoadenylyl sulfate reduction by phosphoadenylyl-sulfate reductase (thioredoxin)"/>
    <property type="evidence" value="ECO:0007669"/>
    <property type="project" value="TreeGrafter"/>
</dbReference>
<evidence type="ECO:0000256" key="9">
    <source>
        <dbReference type="RuleBase" id="RU004347"/>
    </source>
</evidence>
<dbReference type="SUPFAM" id="SSF52540">
    <property type="entry name" value="P-loop containing nucleoside triphosphate hydrolases"/>
    <property type="match status" value="1"/>
</dbReference>
<evidence type="ECO:0000256" key="8">
    <source>
        <dbReference type="HAMAP-Rule" id="MF_00065"/>
    </source>
</evidence>
<keyword evidence="5 8" id="KW-0808">Transferase</keyword>
<evidence type="ECO:0000259" key="11">
    <source>
        <dbReference type="Pfam" id="PF01583"/>
    </source>
</evidence>
<comment type="similarity">
    <text evidence="8 9">Belongs to the APS kinase family.</text>
</comment>
<dbReference type="NCBIfam" id="TIGR00455">
    <property type="entry name" value="apsK"/>
    <property type="match status" value="1"/>
</dbReference>
<evidence type="ECO:0000256" key="10">
    <source>
        <dbReference type="SAM" id="MobiDB-lite"/>
    </source>
</evidence>
<evidence type="ECO:0000313" key="13">
    <source>
        <dbReference type="Proteomes" id="UP000198680"/>
    </source>
</evidence>
<dbReference type="AlphaFoldDB" id="A0A1G9PIB6"/>
<protein>
    <recommendedName>
        <fullName evidence="4 8">Adenylyl-sulfate kinase</fullName>
        <ecNumber evidence="4 8">2.7.1.25</ecNumber>
    </recommendedName>
    <alternativeName>
        <fullName evidence="8">APS kinase</fullName>
    </alternativeName>
    <alternativeName>
        <fullName evidence="8">ATP adenosine-5'-phosphosulfate 3'-phosphotransferase</fullName>
    </alternativeName>
    <alternativeName>
        <fullName evidence="8">Adenosine-5'-phosphosulfate kinase</fullName>
    </alternativeName>
</protein>
<dbReference type="GO" id="GO:0004020">
    <property type="term" value="F:adenylylsulfate kinase activity"/>
    <property type="evidence" value="ECO:0007669"/>
    <property type="project" value="UniProtKB-UniRule"/>
</dbReference>
<dbReference type="NCBIfam" id="NF003013">
    <property type="entry name" value="PRK03846.1"/>
    <property type="match status" value="1"/>
</dbReference>
<evidence type="ECO:0000256" key="2">
    <source>
        <dbReference type="ARBA" id="ARBA00002632"/>
    </source>
</evidence>
<feature type="region of interest" description="Disordered" evidence="10">
    <location>
        <begin position="21"/>
        <end position="59"/>
    </location>
</feature>
<dbReference type="PANTHER" id="PTHR42700">
    <property type="entry name" value="SULFATE ADENYLYLTRANSFERASE"/>
    <property type="match status" value="1"/>
</dbReference>
<reference evidence="13" key="1">
    <citation type="submission" date="2016-10" db="EMBL/GenBank/DDBJ databases">
        <authorList>
            <person name="Varghese N."/>
            <person name="Submissions S."/>
        </authorList>
    </citation>
    <scope>NUCLEOTIDE SEQUENCE [LARGE SCALE GENOMIC DNA]</scope>
    <source>
        <strain evidence="13">DSM 45419</strain>
    </source>
</reference>
<keyword evidence="12" id="KW-0548">Nucleotidyltransferase</keyword>
<evidence type="ECO:0000256" key="7">
    <source>
        <dbReference type="ARBA" id="ARBA00022840"/>
    </source>
</evidence>
<comment type="pathway">
    <text evidence="3 8 9">Sulfur metabolism; hydrogen sulfide biosynthesis; sulfite from sulfate: step 2/3.</text>
</comment>
<dbReference type="Proteomes" id="UP000198680">
    <property type="component" value="Unassembled WGS sequence"/>
</dbReference>
<dbReference type="GO" id="GO:0005524">
    <property type="term" value="F:ATP binding"/>
    <property type="evidence" value="ECO:0007669"/>
    <property type="project" value="UniProtKB-UniRule"/>
</dbReference>
<dbReference type="CDD" id="cd02027">
    <property type="entry name" value="APSK"/>
    <property type="match status" value="1"/>
</dbReference>
<dbReference type="PANTHER" id="PTHR42700:SF1">
    <property type="entry name" value="SULFATE ADENYLYLTRANSFERASE"/>
    <property type="match status" value="1"/>
</dbReference>
<keyword evidence="6 8" id="KW-0547">Nucleotide-binding</keyword>
<dbReference type="EC" id="2.7.1.25" evidence="4 8"/>
<dbReference type="InterPro" id="IPR027417">
    <property type="entry name" value="P-loop_NTPase"/>
</dbReference>
<evidence type="ECO:0000313" key="12">
    <source>
        <dbReference type="EMBL" id="SDL98520.1"/>
    </source>
</evidence>
<evidence type="ECO:0000256" key="3">
    <source>
        <dbReference type="ARBA" id="ARBA00004806"/>
    </source>
</evidence>
<dbReference type="FunFam" id="3.40.50.300:FF:000802">
    <property type="entry name" value="Sulfate adenylyltransferase"/>
    <property type="match status" value="1"/>
</dbReference>
<accession>A0A1G9PIB6</accession>
<keyword evidence="8" id="KW-0597">Phosphoprotein</keyword>
<evidence type="ECO:0000256" key="4">
    <source>
        <dbReference type="ARBA" id="ARBA00012121"/>
    </source>
</evidence>
<comment type="catalytic activity">
    <reaction evidence="1 8 9">
        <text>adenosine 5'-phosphosulfate + ATP = 3'-phosphoadenylyl sulfate + ADP + H(+)</text>
        <dbReference type="Rhea" id="RHEA:24152"/>
        <dbReference type="ChEBI" id="CHEBI:15378"/>
        <dbReference type="ChEBI" id="CHEBI:30616"/>
        <dbReference type="ChEBI" id="CHEBI:58243"/>
        <dbReference type="ChEBI" id="CHEBI:58339"/>
        <dbReference type="ChEBI" id="CHEBI:456216"/>
        <dbReference type="EC" id="2.7.1.25"/>
    </reaction>
</comment>
<sequence>MAHPPGREPVRRVQRVVRPPVGHGVRHQHRTATATAGSGAGRRGREALGETGGMPAQPRPGVTVFLTGLSGAGKSTIADALVADLEAEGRPVTVLDGDVVRTHLSSELSFSREDRDLNIRRIGFVAGEVVKHGGTVVVAAIAPYDAAREEARALVERHGRFVLVHLSTPLEVCEGRDVKGLYARARAGQITGFTGIDDPYEPPARAEVVIDTSVTPLTESVARIRSAMDGATAPVS</sequence>
<feature type="binding site" evidence="8">
    <location>
        <begin position="68"/>
        <end position="75"/>
    </location>
    <ligand>
        <name>ATP</name>
        <dbReference type="ChEBI" id="CHEBI:30616"/>
    </ligand>
</feature>
<evidence type="ECO:0000256" key="5">
    <source>
        <dbReference type="ARBA" id="ARBA00022679"/>
    </source>
</evidence>
<dbReference type="UniPathway" id="UPA00140">
    <property type="reaction ID" value="UER00205"/>
</dbReference>
<dbReference type="InterPro" id="IPR002891">
    <property type="entry name" value="APS"/>
</dbReference>
<dbReference type="InterPro" id="IPR059117">
    <property type="entry name" value="APS_kinase_dom"/>
</dbReference>
<dbReference type="InterPro" id="IPR050512">
    <property type="entry name" value="Sulf_AdTrans/APS_kinase"/>
</dbReference>
<keyword evidence="8 9" id="KW-0418">Kinase</keyword>